<protein>
    <submittedName>
        <fullName evidence="5">Protein DOWNY MILDEW RESISTANCE 6</fullName>
    </submittedName>
</protein>
<keyword evidence="3" id="KW-0408">Iron</keyword>
<sequence length="116" mass="13062">MSYIRPKFDRPKLFEVVDCNNIPVIDLACRDMSLIVKQIGNACREYGFFQVINHGVSKEAMYKILGVAHEFFGLPVEEKMKLDDPTVDKFQCEEGDCEQLEGLSEAALLSLGQICA</sequence>
<name>A0AAW2U7Z9_9LAMI</name>
<dbReference type="AlphaFoldDB" id="A0AAW2U7Z9"/>
<proteinExistence type="predicted"/>
<dbReference type="GO" id="GO:0016706">
    <property type="term" value="F:2-oxoglutarate-dependent dioxygenase activity"/>
    <property type="evidence" value="ECO:0007669"/>
    <property type="project" value="UniProtKB-ARBA"/>
</dbReference>
<evidence type="ECO:0000313" key="5">
    <source>
        <dbReference type="EMBL" id="KAL0411841.1"/>
    </source>
</evidence>
<feature type="domain" description="Non-haem dioxygenase N-terminal" evidence="4">
    <location>
        <begin position="22"/>
        <end position="85"/>
    </location>
</feature>
<evidence type="ECO:0000256" key="2">
    <source>
        <dbReference type="ARBA" id="ARBA00023002"/>
    </source>
</evidence>
<reference evidence="5" key="1">
    <citation type="submission" date="2020-06" db="EMBL/GenBank/DDBJ databases">
        <authorList>
            <person name="Li T."/>
            <person name="Hu X."/>
            <person name="Zhang T."/>
            <person name="Song X."/>
            <person name="Zhang H."/>
            <person name="Dai N."/>
            <person name="Sheng W."/>
            <person name="Hou X."/>
            <person name="Wei L."/>
        </authorList>
    </citation>
    <scope>NUCLEOTIDE SEQUENCE</scope>
    <source>
        <strain evidence="5">KEN1</strain>
        <tissue evidence="5">Leaf</tissue>
    </source>
</reference>
<gene>
    <name evidence="5" type="ORF">Slati_3773800</name>
</gene>
<keyword evidence="2" id="KW-0560">Oxidoreductase</keyword>
<dbReference type="PANTHER" id="PTHR10209">
    <property type="entry name" value="OXIDOREDUCTASE, 2OG-FE II OXYGENASE FAMILY PROTEIN"/>
    <property type="match status" value="1"/>
</dbReference>
<dbReference type="PANTHER" id="PTHR10209:SF751">
    <property type="entry name" value="OS06G0255100 PROTEIN"/>
    <property type="match status" value="1"/>
</dbReference>
<dbReference type="Pfam" id="PF14226">
    <property type="entry name" value="DIOX_N"/>
    <property type="match status" value="1"/>
</dbReference>
<evidence type="ECO:0000259" key="4">
    <source>
        <dbReference type="Pfam" id="PF14226"/>
    </source>
</evidence>
<dbReference type="InterPro" id="IPR027443">
    <property type="entry name" value="IPNS-like_sf"/>
</dbReference>
<accession>A0AAW2U7Z9</accession>
<evidence type="ECO:0000256" key="3">
    <source>
        <dbReference type="ARBA" id="ARBA00023004"/>
    </source>
</evidence>
<reference evidence="5" key="2">
    <citation type="journal article" date="2024" name="Plant">
        <title>Genomic evolution and insights into agronomic trait innovations of Sesamum species.</title>
        <authorList>
            <person name="Miao H."/>
            <person name="Wang L."/>
            <person name="Qu L."/>
            <person name="Liu H."/>
            <person name="Sun Y."/>
            <person name="Le M."/>
            <person name="Wang Q."/>
            <person name="Wei S."/>
            <person name="Zheng Y."/>
            <person name="Lin W."/>
            <person name="Duan Y."/>
            <person name="Cao H."/>
            <person name="Xiong S."/>
            <person name="Wang X."/>
            <person name="Wei L."/>
            <person name="Li C."/>
            <person name="Ma Q."/>
            <person name="Ju M."/>
            <person name="Zhao R."/>
            <person name="Li G."/>
            <person name="Mu C."/>
            <person name="Tian Q."/>
            <person name="Mei H."/>
            <person name="Zhang T."/>
            <person name="Gao T."/>
            <person name="Zhang H."/>
        </authorList>
    </citation>
    <scope>NUCLEOTIDE SEQUENCE</scope>
    <source>
        <strain evidence="5">KEN1</strain>
    </source>
</reference>
<dbReference type="InterPro" id="IPR026992">
    <property type="entry name" value="DIOX_N"/>
</dbReference>
<organism evidence="5">
    <name type="scientific">Sesamum latifolium</name>
    <dbReference type="NCBI Taxonomy" id="2727402"/>
    <lineage>
        <taxon>Eukaryota</taxon>
        <taxon>Viridiplantae</taxon>
        <taxon>Streptophyta</taxon>
        <taxon>Embryophyta</taxon>
        <taxon>Tracheophyta</taxon>
        <taxon>Spermatophyta</taxon>
        <taxon>Magnoliopsida</taxon>
        <taxon>eudicotyledons</taxon>
        <taxon>Gunneridae</taxon>
        <taxon>Pentapetalae</taxon>
        <taxon>asterids</taxon>
        <taxon>lamiids</taxon>
        <taxon>Lamiales</taxon>
        <taxon>Pedaliaceae</taxon>
        <taxon>Sesamum</taxon>
    </lineage>
</organism>
<dbReference type="GO" id="GO:0046872">
    <property type="term" value="F:metal ion binding"/>
    <property type="evidence" value="ECO:0007669"/>
    <property type="project" value="UniProtKB-KW"/>
</dbReference>
<dbReference type="Gene3D" id="2.60.120.330">
    <property type="entry name" value="B-lactam Antibiotic, Isopenicillin N Synthase, Chain"/>
    <property type="match status" value="1"/>
</dbReference>
<evidence type="ECO:0000256" key="1">
    <source>
        <dbReference type="ARBA" id="ARBA00022723"/>
    </source>
</evidence>
<dbReference type="EMBL" id="JACGWN010000013">
    <property type="protein sequence ID" value="KAL0411841.1"/>
    <property type="molecule type" value="Genomic_DNA"/>
</dbReference>
<comment type="caution">
    <text evidence="5">The sequence shown here is derived from an EMBL/GenBank/DDBJ whole genome shotgun (WGS) entry which is preliminary data.</text>
</comment>
<dbReference type="SUPFAM" id="SSF51197">
    <property type="entry name" value="Clavaminate synthase-like"/>
    <property type="match status" value="1"/>
</dbReference>
<keyword evidence="1" id="KW-0479">Metal-binding</keyword>